<dbReference type="EMBL" id="JH795873">
    <property type="protein sequence ID" value="EJT98397.1"/>
    <property type="molecule type" value="Genomic_DNA"/>
</dbReference>
<name>M5G3R0_DACPD</name>
<dbReference type="PANTHER" id="PTHR42978">
    <property type="entry name" value="QUORUM-QUENCHING LACTONASE YTNP-RELATED-RELATED"/>
    <property type="match status" value="1"/>
</dbReference>
<dbReference type="SUPFAM" id="SSF56281">
    <property type="entry name" value="Metallo-hydrolase/oxidoreductase"/>
    <property type="match status" value="1"/>
</dbReference>
<evidence type="ECO:0000256" key="1">
    <source>
        <dbReference type="ARBA" id="ARBA00001947"/>
    </source>
</evidence>
<keyword evidence="4" id="KW-0378">Hydrolase</keyword>
<keyword evidence="3" id="KW-0479">Metal-binding</keyword>
<dbReference type="InterPro" id="IPR036866">
    <property type="entry name" value="RibonucZ/Hydroxyglut_hydro"/>
</dbReference>
<evidence type="ECO:0000256" key="3">
    <source>
        <dbReference type="ARBA" id="ARBA00022723"/>
    </source>
</evidence>
<dbReference type="STRING" id="1858805.M5G3R0"/>
<dbReference type="GO" id="GO:0016787">
    <property type="term" value="F:hydrolase activity"/>
    <property type="evidence" value="ECO:0007669"/>
    <property type="project" value="UniProtKB-KW"/>
</dbReference>
<accession>M5G3R0</accession>
<reference evidence="6 7" key="1">
    <citation type="journal article" date="2012" name="Science">
        <title>The Paleozoic origin of enzymatic lignin decomposition reconstructed from 31 fungal genomes.</title>
        <authorList>
            <person name="Floudas D."/>
            <person name="Binder M."/>
            <person name="Riley R."/>
            <person name="Barry K."/>
            <person name="Blanchette R.A."/>
            <person name="Henrissat B."/>
            <person name="Martinez A.T."/>
            <person name="Otillar R."/>
            <person name="Spatafora J.W."/>
            <person name="Yadav J.S."/>
            <person name="Aerts A."/>
            <person name="Benoit I."/>
            <person name="Boyd A."/>
            <person name="Carlson A."/>
            <person name="Copeland A."/>
            <person name="Coutinho P.M."/>
            <person name="de Vries R.P."/>
            <person name="Ferreira P."/>
            <person name="Findley K."/>
            <person name="Foster B."/>
            <person name="Gaskell J."/>
            <person name="Glotzer D."/>
            <person name="Gorecki P."/>
            <person name="Heitman J."/>
            <person name="Hesse C."/>
            <person name="Hori C."/>
            <person name="Igarashi K."/>
            <person name="Jurgens J.A."/>
            <person name="Kallen N."/>
            <person name="Kersten P."/>
            <person name="Kohler A."/>
            <person name="Kuees U."/>
            <person name="Kumar T.K.A."/>
            <person name="Kuo A."/>
            <person name="LaButti K."/>
            <person name="Larrondo L.F."/>
            <person name="Lindquist E."/>
            <person name="Ling A."/>
            <person name="Lombard V."/>
            <person name="Lucas S."/>
            <person name="Lundell T."/>
            <person name="Martin R."/>
            <person name="McLaughlin D.J."/>
            <person name="Morgenstern I."/>
            <person name="Morin E."/>
            <person name="Murat C."/>
            <person name="Nagy L.G."/>
            <person name="Nolan M."/>
            <person name="Ohm R.A."/>
            <person name="Patyshakuliyeva A."/>
            <person name="Rokas A."/>
            <person name="Ruiz-Duenas F.J."/>
            <person name="Sabat G."/>
            <person name="Salamov A."/>
            <person name="Samejima M."/>
            <person name="Schmutz J."/>
            <person name="Slot J.C."/>
            <person name="St John F."/>
            <person name="Stenlid J."/>
            <person name="Sun H."/>
            <person name="Sun S."/>
            <person name="Syed K."/>
            <person name="Tsang A."/>
            <person name="Wiebenga A."/>
            <person name="Young D."/>
            <person name="Pisabarro A."/>
            <person name="Eastwood D.C."/>
            <person name="Martin F."/>
            <person name="Cullen D."/>
            <person name="Grigoriev I.V."/>
            <person name="Hibbett D.S."/>
        </authorList>
    </citation>
    <scope>NUCLEOTIDE SEQUENCE [LARGE SCALE GENOMIC DNA]</scope>
    <source>
        <strain evidence="6 7">DJM-731 SS1</strain>
    </source>
</reference>
<dbReference type="OrthoDB" id="10250730at2759"/>
<evidence type="ECO:0008006" key="8">
    <source>
        <dbReference type="Google" id="ProtNLM"/>
    </source>
</evidence>
<proteinExistence type="inferred from homology"/>
<gene>
    <name evidence="6" type="ORF">DACRYDRAFT_118682</name>
</gene>
<sequence>MAAKAHHIDPLSLPFHPIPASTSPGAVVNLTVLNCGEITTRWVHFRQRETAEEMRERETGVVFAWVIEKQFDDGKVERWLWDAGVVSHPNDLGPTLAASFGPRFIFDVPPSARLPGLLEHLSPPPATLSTLTGLLISHSHMDHYGRLSDFPASLPVIFGPGTKAWVEAGVEQGRPIPKTFWEHPDWIGEVGEEGAKGRGKGWEKVGSYEYAWDWFGDGSLWLAQAPGHCPGHMVALGRVSTSPDTYVLLGGDTCHSRPIYSPFPSPSARWPCACWADPSEGPDAKPSHTMHLDLPLTYESIARLTRMEMEENVMCVLAHETEVARELGIGIGQMKGGWEAWKELGWKRKESGEPPKKGVI</sequence>
<dbReference type="Proteomes" id="UP000030653">
    <property type="component" value="Unassembled WGS sequence"/>
</dbReference>
<evidence type="ECO:0000313" key="7">
    <source>
        <dbReference type="Proteomes" id="UP000030653"/>
    </source>
</evidence>
<dbReference type="InterPro" id="IPR051013">
    <property type="entry name" value="MBL_superfamily_lactonases"/>
</dbReference>
<dbReference type="RefSeq" id="XP_040625295.1">
    <property type="nucleotide sequence ID" value="XM_040770639.1"/>
</dbReference>
<evidence type="ECO:0000256" key="4">
    <source>
        <dbReference type="ARBA" id="ARBA00022801"/>
    </source>
</evidence>
<dbReference type="GO" id="GO:0046872">
    <property type="term" value="F:metal ion binding"/>
    <property type="evidence" value="ECO:0007669"/>
    <property type="project" value="UniProtKB-KW"/>
</dbReference>
<dbReference type="AlphaFoldDB" id="M5G3R0"/>
<dbReference type="HOGENOM" id="CLU_030571_1_1_1"/>
<evidence type="ECO:0000256" key="5">
    <source>
        <dbReference type="ARBA" id="ARBA00022833"/>
    </source>
</evidence>
<dbReference type="Gene3D" id="3.60.15.10">
    <property type="entry name" value="Ribonuclease Z/Hydroxyacylglutathione hydrolase-like"/>
    <property type="match status" value="1"/>
</dbReference>
<keyword evidence="7" id="KW-1185">Reference proteome</keyword>
<protein>
    <recommendedName>
        <fullName evidence="8">Metallo-hydrolase/oxidoreductase</fullName>
    </recommendedName>
</protein>
<comment type="cofactor">
    <cofactor evidence="1">
        <name>Zn(2+)</name>
        <dbReference type="ChEBI" id="CHEBI:29105"/>
    </cofactor>
</comment>
<dbReference type="PANTHER" id="PTHR42978:SF2">
    <property type="entry name" value="102 KBASES UNSTABLE REGION: FROM 1 TO 119443"/>
    <property type="match status" value="1"/>
</dbReference>
<organism evidence="6 7">
    <name type="scientific">Dacryopinax primogenitus (strain DJM 731)</name>
    <name type="common">Brown rot fungus</name>
    <dbReference type="NCBI Taxonomy" id="1858805"/>
    <lineage>
        <taxon>Eukaryota</taxon>
        <taxon>Fungi</taxon>
        <taxon>Dikarya</taxon>
        <taxon>Basidiomycota</taxon>
        <taxon>Agaricomycotina</taxon>
        <taxon>Dacrymycetes</taxon>
        <taxon>Dacrymycetales</taxon>
        <taxon>Dacrymycetaceae</taxon>
        <taxon>Dacryopinax</taxon>
    </lineage>
</organism>
<dbReference type="GeneID" id="63685701"/>
<evidence type="ECO:0000313" key="6">
    <source>
        <dbReference type="EMBL" id="EJT98397.1"/>
    </source>
</evidence>
<comment type="similarity">
    <text evidence="2">Belongs to the metallo-beta-lactamase superfamily.</text>
</comment>
<keyword evidence="5" id="KW-0862">Zinc</keyword>
<evidence type="ECO:0000256" key="2">
    <source>
        <dbReference type="ARBA" id="ARBA00007749"/>
    </source>
</evidence>